<proteinExistence type="predicted"/>
<name>A0ABS1BWJ5_9NEIS</name>
<reference evidence="1 2" key="1">
    <citation type="journal article" date="2021" name="Pathogens">
        <title>Isolation and Characterization of Kingella bonacorsii sp. nov., A Novel Kingella Species Detected in a Stable Periodontitis Subject.</title>
        <authorList>
            <person name="Antezack A."/>
            <person name="Boxberger M."/>
            <person name="Rolland C."/>
            <person name="Monnet-Corti V."/>
            <person name="La Scola B."/>
        </authorList>
    </citation>
    <scope>NUCLEOTIDE SEQUENCE [LARGE SCALE GENOMIC DNA]</scope>
    <source>
        <strain evidence="1 2">Marseille-Q4569</strain>
    </source>
</reference>
<protein>
    <submittedName>
        <fullName evidence="1">Uncharacterized protein</fullName>
    </submittedName>
</protein>
<dbReference type="EMBL" id="JAEHNZ010000004">
    <property type="protein sequence ID" value="MBK0397137.1"/>
    <property type="molecule type" value="Genomic_DNA"/>
</dbReference>
<organism evidence="1 2">
    <name type="scientific">Kingella bonacorsii</name>
    <dbReference type="NCBI Taxonomy" id="2796361"/>
    <lineage>
        <taxon>Bacteria</taxon>
        <taxon>Pseudomonadati</taxon>
        <taxon>Pseudomonadota</taxon>
        <taxon>Betaproteobacteria</taxon>
        <taxon>Neisseriales</taxon>
        <taxon>Neisseriaceae</taxon>
        <taxon>Kingella</taxon>
    </lineage>
</organism>
<evidence type="ECO:0000313" key="1">
    <source>
        <dbReference type="EMBL" id="MBK0397137.1"/>
    </source>
</evidence>
<dbReference type="RefSeq" id="WP_200523138.1">
    <property type="nucleotide sequence ID" value="NZ_JAEHNZ010000004.1"/>
</dbReference>
<comment type="caution">
    <text evidence="1">The sequence shown here is derived from an EMBL/GenBank/DDBJ whole genome shotgun (WGS) entry which is preliminary data.</text>
</comment>
<accession>A0ABS1BWJ5</accession>
<gene>
    <name evidence="1" type="ORF">JDW22_11250</name>
</gene>
<dbReference type="Proteomes" id="UP000614058">
    <property type="component" value="Unassembled WGS sequence"/>
</dbReference>
<evidence type="ECO:0000313" key="2">
    <source>
        <dbReference type="Proteomes" id="UP000614058"/>
    </source>
</evidence>
<sequence>MTAMWQGKSVFRLPIHTGWFTFSGCLNTHRQPENHKKHVGSAPHHPINLFRLPIVSAAAKATP</sequence>
<keyword evidence="2" id="KW-1185">Reference proteome</keyword>